<feature type="domain" description="Periplasmic copper-binding protein NosD beta helix" evidence="3">
    <location>
        <begin position="388"/>
        <end position="554"/>
    </location>
</feature>
<keyword evidence="1" id="KW-0677">Repeat</keyword>
<dbReference type="Gene3D" id="2.160.20.10">
    <property type="entry name" value="Single-stranded right-handed beta-helix, Pectin lyase-like"/>
    <property type="match status" value="1"/>
</dbReference>
<dbReference type="SMART" id="SM00710">
    <property type="entry name" value="PbH1"/>
    <property type="match status" value="6"/>
</dbReference>
<dbReference type="InterPro" id="IPR051550">
    <property type="entry name" value="SCF-Subunits/Alg-Epimerases"/>
</dbReference>
<keyword evidence="5" id="KW-1185">Reference proteome</keyword>
<evidence type="ECO:0000256" key="2">
    <source>
        <dbReference type="SAM" id="MobiDB-lite"/>
    </source>
</evidence>
<feature type="compositionally biased region" description="Basic and acidic residues" evidence="2">
    <location>
        <begin position="644"/>
        <end position="654"/>
    </location>
</feature>
<dbReference type="KEGG" id="ssai:N0B31_00855"/>
<feature type="region of interest" description="Disordered" evidence="2">
    <location>
        <begin position="630"/>
        <end position="654"/>
    </location>
</feature>
<protein>
    <submittedName>
        <fullName evidence="4">Nitrous oxide reductase accessory protein NosL</fullName>
    </submittedName>
</protein>
<dbReference type="SUPFAM" id="SSF51126">
    <property type="entry name" value="Pectin lyase-like"/>
    <property type="match status" value="1"/>
</dbReference>
<dbReference type="GeneID" id="74940927"/>
<gene>
    <name evidence="4" type="ORF">N0B31_00855</name>
</gene>
<dbReference type="RefSeq" id="WP_260593837.1">
    <property type="nucleotide sequence ID" value="NZ_CP104003.1"/>
</dbReference>
<name>A0A9E7UB92_9EURY</name>
<dbReference type="Gene3D" id="3.30.70.2050">
    <property type="match status" value="1"/>
</dbReference>
<dbReference type="Pfam" id="PF05573">
    <property type="entry name" value="NosL"/>
    <property type="match status" value="1"/>
</dbReference>
<reference evidence="4" key="1">
    <citation type="submission" date="2022-09" db="EMBL/GenBank/DDBJ databases">
        <title>Diverse halophilic archaea isolated from saline environments.</title>
        <authorList>
            <person name="Cui H.-L."/>
        </authorList>
    </citation>
    <scope>NUCLEOTIDE SEQUENCE</scope>
    <source>
        <strain evidence="4">ZS-35-S2</strain>
    </source>
</reference>
<dbReference type="EMBL" id="CP104003">
    <property type="protein sequence ID" value="UWM54842.1"/>
    <property type="molecule type" value="Genomic_DNA"/>
</dbReference>
<evidence type="ECO:0000313" key="5">
    <source>
        <dbReference type="Proteomes" id="UP001057580"/>
    </source>
</evidence>
<dbReference type="PANTHER" id="PTHR22990">
    <property type="entry name" value="F-BOX ONLY PROTEIN"/>
    <property type="match status" value="1"/>
</dbReference>
<dbReference type="Pfam" id="PF05048">
    <property type="entry name" value="NosD"/>
    <property type="match status" value="1"/>
</dbReference>
<evidence type="ECO:0000259" key="3">
    <source>
        <dbReference type="Pfam" id="PF05048"/>
    </source>
</evidence>
<evidence type="ECO:0000256" key="1">
    <source>
        <dbReference type="ARBA" id="ARBA00022737"/>
    </source>
</evidence>
<proteinExistence type="predicted"/>
<organism evidence="4 5">
    <name type="scientific">Salinirubellus salinus</name>
    <dbReference type="NCBI Taxonomy" id="1364945"/>
    <lineage>
        <taxon>Archaea</taxon>
        <taxon>Methanobacteriati</taxon>
        <taxon>Methanobacteriota</taxon>
        <taxon>Stenosarchaea group</taxon>
        <taxon>Halobacteria</taxon>
        <taxon>Halobacteriales</taxon>
        <taxon>Natronomonadaceae</taxon>
        <taxon>Salinirubellus</taxon>
    </lineage>
</organism>
<dbReference type="AlphaFoldDB" id="A0A9E7UB92"/>
<dbReference type="SUPFAM" id="SSF160387">
    <property type="entry name" value="NosL/MerB-like"/>
    <property type="match status" value="1"/>
</dbReference>
<dbReference type="InterPro" id="IPR007742">
    <property type="entry name" value="NosD_dom"/>
</dbReference>
<dbReference type="PANTHER" id="PTHR22990:SF15">
    <property type="entry name" value="F-BOX ONLY PROTEIN 10"/>
    <property type="match status" value="1"/>
</dbReference>
<sequence length="654" mass="69118">MDPRPVLVGLLVVLLVAAAAFVPQVGGDAGGSYDPVAFEDTVKLGLTDAAAVEVRASNRTVPQGQVFYSQYRYVVGYYGVEALVSDLQRPGRERQVGRPLAVFVTAYEGTELRVNDDDELYIPSTTPATVSWVPADSATYVVGSEARTPAGEVVVPFQTAAAAREFADAHGGRVLGWDAVRDLDLPGIEATRDRMRTAVAERTGWADRQSAAAHALLDRPVSVVVGEDAPTLAAAVEQAPPNTTVRLPPGTYEANVTVSKPLTLRGAGNDTHLLGDGNGSVVRVHSPGVAVADLRVTGVGNSTSPDVRPEDTGEWDYAVQMGYGYGDAAVSVVESDGVLVSNVWTRTPANGVLVRDSDGVVVANVTVVGSGEWQDGFMGVMSMRARPVVQDSTFVGGRDGVYMHLSDGLVVRDSRMVGMRFGVHEMYSSDILVANNTVRETDVGLITMTRPRGNALVDNDVRESGAGIAISGSATYVAGNVLVDNRYGLQIPSETSLYEHNVVAYNEIGVRATALLPSNTVVANDFVGNDRPVVAPLGPLRVWTVDGEGNYWDTAPGRDRDGDGTLERAYRPTGAVDGRVGRVPGAETLARSPAVAGLRTLQEAVPGLRSRGAVDLAPSVSPGRPTVVERLNATRPEPSTARDVTTDRTLDPQP</sequence>
<dbReference type="InterPro" id="IPR011050">
    <property type="entry name" value="Pectin_lyase_fold/virulence"/>
</dbReference>
<dbReference type="InterPro" id="IPR008719">
    <property type="entry name" value="N2O_reductase_NosL"/>
</dbReference>
<evidence type="ECO:0000313" key="4">
    <source>
        <dbReference type="EMBL" id="UWM54842.1"/>
    </source>
</evidence>
<dbReference type="InterPro" id="IPR012334">
    <property type="entry name" value="Pectin_lyas_fold"/>
</dbReference>
<accession>A0A9E7UB92</accession>
<dbReference type="Proteomes" id="UP001057580">
    <property type="component" value="Chromosome"/>
</dbReference>
<dbReference type="InterPro" id="IPR006626">
    <property type="entry name" value="PbH1"/>
</dbReference>